<dbReference type="SUPFAM" id="SSF53067">
    <property type="entry name" value="Actin-like ATPase domain"/>
    <property type="match status" value="1"/>
</dbReference>
<dbReference type="InterPro" id="IPR043129">
    <property type="entry name" value="ATPase_NBD"/>
</dbReference>
<evidence type="ECO:0000313" key="1">
    <source>
        <dbReference type="EMBL" id="PIE35623.1"/>
    </source>
</evidence>
<protein>
    <recommendedName>
        <fullName evidence="3">Pantothenate kinase</fullName>
    </recommendedName>
</protein>
<reference evidence="1 2" key="1">
    <citation type="submission" date="2017-10" db="EMBL/GenBank/DDBJ databases">
        <title>Novel microbial diversity and functional potential in the marine mammal oral microbiome.</title>
        <authorList>
            <person name="Dudek N.K."/>
            <person name="Sun C.L."/>
            <person name="Burstein D."/>
            <person name="Kantor R.S."/>
            <person name="Aliaga Goltsman D.S."/>
            <person name="Bik E.M."/>
            <person name="Thomas B.C."/>
            <person name="Banfield J.F."/>
            <person name="Relman D.A."/>
        </authorList>
    </citation>
    <scope>NUCLEOTIDE SEQUENCE [LARGE SCALE GENOMIC DNA]</scope>
    <source>
        <strain evidence="1">DOLJORAL78_47_16</strain>
    </source>
</reference>
<dbReference type="Gene3D" id="3.30.420.40">
    <property type="match status" value="1"/>
</dbReference>
<name>A0A2G6KIX5_9BACT</name>
<gene>
    <name evidence="1" type="ORF">CSA56_03460</name>
</gene>
<organism evidence="1 2">
    <name type="scientific">candidate division KSB3 bacterium</name>
    <dbReference type="NCBI Taxonomy" id="2044937"/>
    <lineage>
        <taxon>Bacteria</taxon>
        <taxon>candidate division KSB3</taxon>
    </lineage>
</organism>
<dbReference type="EMBL" id="PDSK01000038">
    <property type="protein sequence ID" value="PIE35623.1"/>
    <property type="molecule type" value="Genomic_DNA"/>
</dbReference>
<evidence type="ECO:0008006" key="3">
    <source>
        <dbReference type="Google" id="ProtNLM"/>
    </source>
</evidence>
<evidence type="ECO:0000313" key="2">
    <source>
        <dbReference type="Proteomes" id="UP000230821"/>
    </source>
</evidence>
<comment type="caution">
    <text evidence="1">The sequence shown here is derived from an EMBL/GenBank/DDBJ whole genome shotgun (WGS) entry which is preliminary data.</text>
</comment>
<sequence>MDHQVDLQIPDYSVGTNTIDKIQIGILKISMLGIERLVEEIRAEGHGYYTVISTGGIGKFLQGSSSCFDKYDPNLMLKGILYFLHYTGQAEESDIS</sequence>
<dbReference type="Proteomes" id="UP000230821">
    <property type="component" value="Unassembled WGS sequence"/>
</dbReference>
<dbReference type="AlphaFoldDB" id="A0A2G6KIX5"/>
<proteinExistence type="predicted"/>
<accession>A0A2G6KIX5</accession>